<dbReference type="OrthoDB" id="438431at2759"/>
<dbReference type="InterPro" id="IPR007803">
    <property type="entry name" value="Asp/Arg/Pro-Hydrxlase"/>
</dbReference>
<dbReference type="InterPro" id="IPR027443">
    <property type="entry name" value="IPNS-like_sf"/>
</dbReference>
<protein>
    <recommendedName>
        <fullName evidence="5">Aspartyl/asparaginy/proline hydroxylase domain-containing protein</fullName>
    </recommendedName>
</protein>
<dbReference type="EMBL" id="CAJNNV010033020">
    <property type="protein sequence ID" value="CAE8641806.1"/>
    <property type="molecule type" value="Genomic_DNA"/>
</dbReference>
<evidence type="ECO:0000313" key="7">
    <source>
        <dbReference type="Proteomes" id="UP000654075"/>
    </source>
</evidence>
<dbReference type="Pfam" id="PF05118">
    <property type="entry name" value="Asp_Arg_Hydrox"/>
    <property type="match status" value="1"/>
</dbReference>
<keyword evidence="3" id="KW-0560">Oxidoreductase</keyword>
<keyword evidence="2" id="KW-0223">Dioxygenase</keyword>
<gene>
    <name evidence="6" type="ORF">PGLA1383_LOCUS56398</name>
</gene>
<evidence type="ECO:0000256" key="2">
    <source>
        <dbReference type="ARBA" id="ARBA00022964"/>
    </source>
</evidence>
<evidence type="ECO:0000256" key="1">
    <source>
        <dbReference type="ARBA" id="ARBA00007730"/>
    </source>
</evidence>
<evidence type="ECO:0000259" key="5">
    <source>
        <dbReference type="Pfam" id="PF05118"/>
    </source>
</evidence>
<dbReference type="AlphaFoldDB" id="A0A813HU08"/>
<proteinExistence type="inferred from homology"/>
<dbReference type="PANTHER" id="PTHR46332:SF5">
    <property type="entry name" value="ASPARTATE BETA-HYDROXYLASE DOMAIN CONTAINING 2"/>
    <property type="match status" value="1"/>
</dbReference>
<dbReference type="SUPFAM" id="SSF51197">
    <property type="entry name" value="Clavaminate synthase-like"/>
    <property type="match status" value="1"/>
</dbReference>
<feature type="chain" id="PRO_5032890231" description="Aspartyl/asparaginy/proline hydroxylase domain-containing protein" evidence="4">
    <location>
        <begin position="37"/>
        <end position="489"/>
    </location>
</feature>
<dbReference type="GO" id="GO:0051213">
    <property type="term" value="F:dioxygenase activity"/>
    <property type="evidence" value="ECO:0007669"/>
    <property type="project" value="UniProtKB-KW"/>
</dbReference>
<comment type="caution">
    <text evidence="6">The sequence shown here is derived from an EMBL/GenBank/DDBJ whole genome shotgun (WGS) entry which is preliminary data.</text>
</comment>
<dbReference type="PANTHER" id="PTHR46332">
    <property type="entry name" value="ASPARTATE BETA-HYDROXYLASE DOMAIN-CONTAINING PROTEIN 2"/>
    <property type="match status" value="1"/>
</dbReference>
<sequence>MTCLHLRIHGSFRRHARQSLLLSFALSLGSWQEARAQFGGAQPGSAKDPWDAPGVVQQQLLQQVLGQQQAPAPQEPLIIGGIEFSREDDILNMERLSNIFGQVFYTMVLSPGDEAAAEAWRSLSVDIWSLAETAKQVPALGLAVGMSLYNYFWWEGAHSLEPNIMAGAWAAELMYASVVHAQCNDPRLPAMDFYIKQCHLRWRYVMMMAGEVGRNLVLDKRDLTRGAQVLRRLQAYFEEFRSLPNSGLAEGRRPHEVNFNIDYHPAATLRQGPVWKNPLQDVPIVSFLEANFATIRGELDAILANGGTFRALDERTRNAETQFGPRGDDWLTAYMFRKGEAIPDVCAHAPKTCALLATRPEVAGCHMGGSGAGFLRMAAGGRLKPHFGNAPRLSVHLGLIVPPGEIRMQVGYESVRWEEGKAIVFDDTFVHQVVHNGDEPRYVMNVWMCHPCDPNDGKLPGELPPAYCEGPPGALDMLGLHVLPQAPPA</sequence>
<dbReference type="Proteomes" id="UP000654075">
    <property type="component" value="Unassembled WGS sequence"/>
</dbReference>
<evidence type="ECO:0000313" key="6">
    <source>
        <dbReference type="EMBL" id="CAE8641806.1"/>
    </source>
</evidence>
<feature type="signal peptide" evidence="4">
    <location>
        <begin position="1"/>
        <end position="36"/>
    </location>
</feature>
<dbReference type="Gene3D" id="2.60.120.330">
    <property type="entry name" value="B-lactam Antibiotic, Isopenicillin N Synthase, Chain"/>
    <property type="match status" value="1"/>
</dbReference>
<dbReference type="InterPro" id="IPR051821">
    <property type="entry name" value="Asp/Asn_beta-hydroxylase"/>
</dbReference>
<dbReference type="GO" id="GO:0016020">
    <property type="term" value="C:membrane"/>
    <property type="evidence" value="ECO:0007669"/>
    <property type="project" value="TreeGrafter"/>
</dbReference>
<organism evidence="6 7">
    <name type="scientific">Polarella glacialis</name>
    <name type="common">Dinoflagellate</name>
    <dbReference type="NCBI Taxonomy" id="89957"/>
    <lineage>
        <taxon>Eukaryota</taxon>
        <taxon>Sar</taxon>
        <taxon>Alveolata</taxon>
        <taxon>Dinophyceae</taxon>
        <taxon>Suessiales</taxon>
        <taxon>Suessiaceae</taxon>
        <taxon>Polarella</taxon>
    </lineage>
</organism>
<keyword evidence="4" id="KW-0732">Signal</keyword>
<feature type="domain" description="Aspartyl/asparaginy/proline hydroxylase" evidence="5">
    <location>
        <begin position="289"/>
        <end position="451"/>
    </location>
</feature>
<evidence type="ECO:0000256" key="3">
    <source>
        <dbReference type="ARBA" id="ARBA00023002"/>
    </source>
</evidence>
<accession>A0A813HU08</accession>
<keyword evidence="7" id="KW-1185">Reference proteome</keyword>
<evidence type="ECO:0000256" key="4">
    <source>
        <dbReference type="SAM" id="SignalP"/>
    </source>
</evidence>
<comment type="similarity">
    <text evidence="1">Belongs to the aspartyl/asparaginyl beta-hydroxylase family.</text>
</comment>
<reference evidence="6" key="1">
    <citation type="submission" date="2021-02" db="EMBL/GenBank/DDBJ databases">
        <authorList>
            <person name="Dougan E. K."/>
            <person name="Rhodes N."/>
            <person name="Thang M."/>
            <person name="Chan C."/>
        </authorList>
    </citation>
    <scope>NUCLEOTIDE SEQUENCE</scope>
</reference>
<name>A0A813HU08_POLGL</name>